<evidence type="ECO:0000313" key="2">
    <source>
        <dbReference type="Proteomes" id="UP000019380"/>
    </source>
</evidence>
<proteinExistence type="predicted"/>
<dbReference type="Proteomes" id="UP000019380">
    <property type="component" value="Unassembled WGS sequence"/>
</dbReference>
<dbReference type="EMBL" id="CBXG010000056">
    <property type="protein sequence ID" value="CDM07680.1"/>
    <property type="molecule type" value="Genomic_DNA"/>
</dbReference>
<evidence type="ECO:0000313" key="1">
    <source>
        <dbReference type="EMBL" id="CDM07680.1"/>
    </source>
</evidence>
<sequence length="51" mass="5995">MYYFVKSRKGDMFYKGDFIYLYTVDFASELNGFVFSCLNNSLEGLNIKEIC</sequence>
<comment type="caution">
    <text evidence="1">The sequence shown here is derived from an EMBL/GenBank/DDBJ whole genome shotgun (WGS) entry which is preliminary data.</text>
</comment>
<protein>
    <submittedName>
        <fullName evidence="1">Uncharacterized protein</fullName>
    </submittedName>
</protein>
<reference evidence="1 2" key="1">
    <citation type="submission" date="2013-12" db="EMBL/GenBank/DDBJ databases">
        <title>Improved hybrid genome assemblies of Bacteroides xylanisolvens SD CC 1b and Bacteroides xylanisolvens SD CC 2a using Illumina and 454 Sequencing.</title>
        <authorList>
            <person name="Ramaraj T."/>
            <person name="Sundararajan A."/>
            <person name="Mudge J."/>
            <person name="Schilkey F.D."/>
            <person name="Delvecchio V."/>
            <person name="Donlon M."/>
            <person name="Ziemer C."/>
        </authorList>
    </citation>
    <scope>NUCLEOTIDE SEQUENCE [LARGE SCALE GENOMIC DNA]</scope>
</reference>
<dbReference type="AlphaFoldDB" id="D4VJ63"/>
<gene>
    <name evidence="1" type="ORF">BN890_53080</name>
</gene>
<name>D4VJ63_9BACE</name>
<accession>D4VJ63</accession>
<organism evidence="1 2">
    <name type="scientific">Bacteroides xylanisolvens SD CC 1b</name>
    <dbReference type="NCBI Taxonomy" id="702447"/>
    <lineage>
        <taxon>Bacteria</taxon>
        <taxon>Pseudomonadati</taxon>
        <taxon>Bacteroidota</taxon>
        <taxon>Bacteroidia</taxon>
        <taxon>Bacteroidales</taxon>
        <taxon>Bacteroidaceae</taxon>
        <taxon>Bacteroides</taxon>
    </lineage>
</organism>